<feature type="region of interest" description="Disordered" evidence="1">
    <location>
        <begin position="407"/>
        <end position="467"/>
    </location>
</feature>
<protein>
    <recommendedName>
        <fullName evidence="2">SET domain-containing protein</fullName>
    </recommendedName>
</protein>
<feature type="compositionally biased region" description="Basic and acidic residues" evidence="1">
    <location>
        <begin position="221"/>
        <end position="230"/>
    </location>
</feature>
<dbReference type="EMBL" id="JAUCMV010000002">
    <property type="protein sequence ID" value="KAK0418811.1"/>
    <property type="molecule type" value="Genomic_DNA"/>
</dbReference>
<accession>A0AA39I8A0</accession>
<feature type="compositionally biased region" description="Acidic residues" evidence="1">
    <location>
        <begin position="343"/>
        <end position="357"/>
    </location>
</feature>
<evidence type="ECO:0000259" key="2">
    <source>
        <dbReference type="PROSITE" id="PS50280"/>
    </source>
</evidence>
<feature type="compositionally biased region" description="Basic and acidic residues" evidence="1">
    <location>
        <begin position="241"/>
        <end position="254"/>
    </location>
</feature>
<feature type="compositionally biased region" description="Basic and acidic residues" evidence="1">
    <location>
        <begin position="449"/>
        <end position="467"/>
    </location>
</feature>
<feature type="compositionally biased region" description="Basic residues" evidence="1">
    <location>
        <begin position="1"/>
        <end position="14"/>
    </location>
</feature>
<dbReference type="AlphaFoldDB" id="A0AA39I8A0"/>
<feature type="region of interest" description="Disordered" evidence="1">
    <location>
        <begin position="482"/>
        <end position="529"/>
    </location>
</feature>
<dbReference type="Proteomes" id="UP001175271">
    <property type="component" value="Unassembled WGS sequence"/>
</dbReference>
<feature type="region of interest" description="Disordered" evidence="1">
    <location>
        <begin position="221"/>
        <end position="378"/>
    </location>
</feature>
<feature type="compositionally biased region" description="Basic and acidic residues" evidence="1">
    <location>
        <begin position="417"/>
        <end position="427"/>
    </location>
</feature>
<sequence>MAPKSRKSSRRSTASRHAADQTFGATPEDIPDMITAVRTLCSLRDSAFVQNLEGEGRHRCEEAIRKVIQAVVMSDTGMSPPESSSSQTQKQNSDANVRTPKRSWRAKWAAEDKECKENEQSYTHDDDKRDALNISEVREPSLESPSVDVVEPPAKRFRTASDKIEDHKETRMENSDAGMEGEEHEEQEPSFINQNMDAEDTNPLETPDSAEVLLVNNEMHKDGSLNDVERPTVPIEQGGDVESRIEPVEGHLTRDAVLSENGMDMNMSMQESRDNYDTSPEPRLIIDESSEDTEDESKSVVEEPAEQQQSDNHLDSIESVIAGKEEPPKFSMETAAVTQQSQQDDDFVLAIEDEELADLERSASSSRTPSPLSEDGLFRTHSIEASTIEAPDDDGDTVILCDNVSALEPQQESLDETAEKNTTEERQPNAISRLFLGKFRVIQASPDPPKVDDEYKQQESNEQMMKAEDTALKDHIPDADMLLDAPEDNDIPDDSMTDAEQNTQEPTETIAERSNLEDGSVGTTPESSVFIDASTPSELEAFQKLLVTTENLRTRKNTDTESEKSLKATSQQPTLKAARRRNRNDSLAHFVYSALEILGEHSDSQDESQNTNDNSPYNVFNSHWARKLKTIRTITFDERDMPESKPQRKLNAFLQLGLVQKFNYLEERKSIFGKGVFATEPIKADRYVVDYPCRAMSSEEFSRMYEVVSEKKRKKIDRQRMHFDIPEKAIDYVFCALDVDDKKKRPLWNGEPVKFYGHRLNHSSKHPNVKPVVKHRVDDDGNRIAIVIFRSLRDIKKGEELLWDYTADGVSPHLEDKPWLLWCPCRKCEGKCWCDVCKGKELHLAVVY</sequence>
<feature type="compositionally biased region" description="Basic and acidic residues" evidence="1">
    <location>
        <begin position="108"/>
        <end position="141"/>
    </location>
</feature>
<feature type="compositionally biased region" description="Acidic residues" evidence="1">
    <location>
        <begin position="485"/>
        <end position="497"/>
    </location>
</feature>
<feature type="compositionally biased region" description="Polar residues" evidence="1">
    <location>
        <begin position="81"/>
        <end position="96"/>
    </location>
</feature>
<feature type="compositionally biased region" description="Low complexity" evidence="1">
    <location>
        <begin position="362"/>
        <end position="374"/>
    </location>
</feature>
<reference evidence="3" key="1">
    <citation type="submission" date="2023-06" db="EMBL/GenBank/DDBJ databases">
        <title>Genomic analysis of the entomopathogenic nematode Steinernema hermaphroditum.</title>
        <authorList>
            <person name="Schwarz E.M."/>
            <person name="Heppert J.K."/>
            <person name="Baniya A."/>
            <person name="Schwartz H.T."/>
            <person name="Tan C.-H."/>
            <person name="Antoshechkin I."/>
            <person name="Sternberg P.W."/>
            <person name="Goodrich-Blair H."/>
            <person name="Dillman A.R."/>
        </authorList>
    </citation>
    <scope>NUCLEOTIDE SEQUENCE</scope>
    <source>
        <strain evidence="3">PS9179</strain>
        <tissue evidence="3">Whole animal</tissue>
    </source>
</reference>
<evidence type="ECO:0000256" key="1">
    <source>
        <dbReference type="SAM" id="MobiDB-lite"/>
    </source>
</evidence>
<dbReference type="SUPFAM" id="SSF82199">
    <property type="entry name" value="SET domain"/>
    <property type="match status" value="1"/>
</dbReference>
<dbReference type="InterPro" id="IPR046341">
    <property type="entry name" value="SET_dom_sf"/>
</dbReference>
<keyword evidence="4" id="KW-1185">Reference proteome</keyword>
<feature type="compositionally biased region" description="Polar residues" evidence="1">
    <location>
        <begin position="498"/>
        <end position="507"/>
    </location>
</feature>
<feature type="region of interest" description="Disordered" evidence="1">
    <location>
        <begin position="75"/>
        <end position="189"/>
    </location>
</feature>
<comment type="caution">
    <text evidence="3">The sequence shown here is derived from an EMBL/GenBank/DDBJ whole genome shotgun (WGS) entry which is preliminary data.</text>
</comment>
<feature type="compositionally biased region" description="Basic and acidic residues" evidence="1">
    <location>
        <begin position="159"/>
        <end position="174"/>
    </location>
</feature>
<feature type="compositionally biased region" description="Basic and acidic residues" evidence="1">
    <location>
        <begin position="553"/>
        <end position="566"/>
    </location>
</feature>
<evidence type="ECO:0000313" key="3">
    <source>
        <dbReference type="EMBL" id="KAK0418811.1"/>
    </source>
</evidence>
<dbReference type="PROSITE" id="PS50280">
    <property type="entry name" value="SET"/>
    <property type="match status" value="1"/>
</dbReference>
<feature type="region of interest" description="Disordered" evidence="1">
    <location>
        <begin position="553"/>
        <end position="582"/>
    </location>
</feature>
<dbReference type="InterPro" id="IPR001214">
    <property type="entry name" value="SET_dom"/>
</dbReference>
<feature type="compositionally biased region" description="Acidic residues" evidence="1">
    <location>
        <begin position="179"/>
        <end position="188"/>
    </location>
</feature>
<evidence type="ECO:0000313" key="4">
    <source>
        <dbReference type="Proteomes" id="UP001175271"/>
    </source>
</evidence>
<dbReference type="Gene3D" id="2.170.270.10">
    <property type="entry name" value="SET domain"/>
    <property type="match status" value="1"/>
</dbReference>
<proteinExistence type="predicted"/>
<dbReference type="SMART" id="SM00317">
    <property type="entry name" value="SET"/>
    <property type="match status" value="1"/>
</dbReference>
<name>A0AA39I8A0_9BILA</name>
<dbReference type="Pfam" id="PF00856">
    <property type="entry name" value="SET"/>
    <property type="match status" value="1"/>
</dbReference>
<gene>
    <name evidence="3" type="ORF">QR680_013784</name>
</gene>
<feature type="domain" description="SET" evidence="2">
    <location>
        <begin position="663"/>
        <end position="806"/>
    </location>
</feature>
<organism evidence="3 4">
    <name type="scientific">Steinernema hermaphroditum</name>
    <dbReference type="NCBI Taxonomy" id="289476"/>
    <lineage>
        <taxon>Eukaryota</taxon>
        <taxon>Metazoa</taxon>
        <taxon>Ecdysozoa</taxon>
        <taxon>Nematoda</taxon>
        <taxon>Chromadorea</taxon>
        <taxon>Rhabditida</taxon>
        <taxon>Tylenchina</taxon>
        <taxon>Panagrolaimomorpha</taxon>
        <taxon>Strongyloidoidea</taxon>
        <taxon>Steinernematidae</taxon>
        <taxon>Steinernema</taxon>
    </lineage>
</organism>
<feature type="region of interest" description="Disordered" evidence="1">
    <location>
        <begin position="1"/>
        <end position="31"/>
    </location>
</feature>